<dbReference type="EMBL" id="BLLF01000803">
    <property type="protein sequence ID" value="GFH15072.1"/>
    <property type="molecule type" value="Genomic_DNA"/>
</dbReference>
<accession>A0A699ZHG0</accession>
<name>A0A699ZHG0_HAELA</name>
<dbReference type="Proteomes" id="UP000485058">
    <property type="component" value="Unassembled WGS sequence"/>
</dbReference>
<organism evidence="1 2">
    <name type="scientific">Haematococcus lacustris</name>
    <name type="common">Green alga</name>
    <name type="synonym">Haematococcus pluvialis</name>
    <dbReference type="NCBI Taxonomy" id="44745"/>
    <lineage>
        <taxon>Eukaryota</taxon>
        <taxon>Viridiplantae</taxon>
        <taxon>Chlorophyta</taxon>
        <taxon>core chlorophytes</taxon>
        <taxon>Chlorophyceae</taxon>
        <taxon>CS clade</taxon>
        <taxon>Chlamydomonadales</taxon>
        <taxon>Haematococcaceae</taxon>
        <taxon>Haematococcus</taxon>
    </lineage>
</organism>
<reference evidence="1 2" key="1">
    <citation type="submission" date="2020-02" db="EMBL/GenBank/DDBJ databases">
        <title>Draft genome sequence of Haematococcus lacustris strain NIES-144.</title>
        <authorList>
            <person name="Morimoto D."/>
            <person name="Nakagawa S."/>
            <person name="Yoshida T."/>
            <person name="Sawayama S."/>
        </authorList>
    </citation>
    <scope>NUCLEOTIDE SEQUENCE [LARGE SCALE GENOMIC DNA]</scope>
    <source>
        <strain evidence="1 2">NIES-144</strain>
    </source>
</reference>
<sequence>MFRLLLRVAESGQPLVKPFTRSFMVGQVLVGR</sequence>
<keyword evidence="2" id="KW-1185">Reference proteome</keyword>
<evidence type="ECO:0000313" key="2">
    <source>
        <dbReference type="Proteomes" id="UP000485058"/>
    </source>
</evidence>
<evidence type="ECO:0000313" key="1">
    <source>
        <dbReference type="EMBL" id="GFH15072.1"/>
    </source>
</evidence>
<comment type="caution">
    <text evidence="1">The sequence shown here is derived from an EMBL/GenBank/DDBJ whole genome shotgun (WGS) entry which is preliminary data.</text>
</comment>
<protein>
    <submittedName>
        <fullName evidence="1">Uncharacterized protein</fullName>
    </submittedName>
</protein>
<proteinExistence type="predicted"/>
<dbReference type="AlphaFoldDB" id="A0A699ZHG0"/>
<gene>
    <name evidence="1" type="ORF">HaLaN_11233</name>
</gene>